<evidence type="ECO:0000313" key="3">
    <source>
        <dbReference type="EMBL" id="MEE3717445.1"/>
    </source>
</evidence>
<feature type="transmembrane region" description="Helical" evidence="2">
    <location>
        <begin position="47"/>
        <end position="69"/>
    </location>
</feature>
<gene>
    <name evidence="3" type="ORF">V2H45_11845</name>
</gene>
<dbReference type="Gene3D" id="3.30.700.10">
    <property type="entry name" value="Glycoprotein, Type 4 Pilin"/>
    <property type="match status" value="1"/>
</dbReference>
<dbReference type="AlphaFoldDB" id="A0AAW9Q1Y6"/>
<organism evidence="3 4">
    <name type="scientific">Tumidithrix elongata BACA0141</name>
    <dbReference type="NCBI Taxonomy" id="2716417"/>
    <lineage>
        <taxon>Bacteria</taxon>
        <taxon>Bacillati</taxon>
        <taxon>Cyanobacteriota</taxon>
        <taxon>Cyanophyceae</taxon>
        <taxon>Pseudanabaenales</taxon>
        <taxon>Pseudanabaenaceae</taxon>
        <taxon>Tumidithrix</taxon>
        <taxon>Tumidithrix elongata</taxon>
    </lineage>
</organism>
<dbReference type="EMBL" id="JAZBJZ010000042">
    <property type="protein sequence ID" value="MEE3717445.1"/>
    <property type="molecule type" value="Genomic_DNA"/>
</dbReference>
<dbReference type="Proteomes" id="UP001333818">
    <property type="component" value="Unassembled WGS sequence"/>
</dbReference>
<reference evidence="3" key="1">
    <citation type="submission" date="2024-01" db="EMBL/GenBank/DDBJ databases">
        <title>Bank of Algae and Cyanobacteria of the Azores (BACA) strain genomes.</title>
        <authorList>
            <person name="Luz R."/>
            <person name="Cordeiro R."/>
            <person name="Fonseca A."/>
            <person name="Goncalves V."/>
        </authorList>
    </citation>
    <scope>NUCLEOTIDE SEQUENCE</scope>
    <source>
        <strain evidence="3">BACA0141</strain>
    </source>
</reference>
<feature type="compositionally biased region" description="Basic and acidic residues" evidence="1">
    <location>
        <begin position="1"/>
        <end position="13"/>
    </location>
</feature>
<feature type="region of interest" description="Disordered" evidence="1">
    <location>
        <begin position="1"/>
        <end position="32"/>
    </location>
</feature>
<keyword evidence="2" id="KW-0472">Membrane</keyword>
<dbReference type="Pfam" id="PF16734">
    <property type="entry name" value="Pilin_GH"/>
    <property type="match status" value="1"/>
</dbReference>
<evidence type="ECO:0000256" key="1">
    <source>
        <dbReference type="SAM" id="MobiDB-lite"/>
    </source>
</evidence>
<name>A0AAW9Q1Y6_9CYAN</name>
<keyword evidence="2" id="KW-0812">Transmembrane</keyword>
<proteinExistence type="predicted"/>
<accession>A0AAW9Q1Y6</accession>
<sequence length="198" mass="21161">MMKSDRTQSKSEEQLEPNSLDLPVDPTSEELKSDIARQQKASVKARAIGWSISLSLIAVLGVIAIPSFLNTPCKAKQTEARTYVGSLNKGQQAYFTENSKFGSNIDVLGVGIKNTTPNYSYSTHVATSKSAFSYGISNNADQRSYVGAVFAVPIPKAKNVKTLAILCEANALGAIKPIDPFIKDGIPTCGANTQSVSE</sequence>
<keyword evidence="2" id="KW-1133">Transmembrane helix</keyword>
<keyword evidence="4" id="KW-1185">Reference proteome</keyword>
<dbReference type="InterPro" id="IPR045584">
    <property type="entry name" value="Pilin-like"/>
</dbReference>
<evidence type="ECO:0000313" key="4">
    <source>
        <dbReference type="Proteomes" id="UP001333818"/>
    </source>
</evidence>
<protein>
    <submittedName>
        <fullName evidence="3">Type IV pilin-like G/H family protein</fullName>
    </submittedName>
</protein>
<dbReference type="InterPro" id="IPR031975">
    <property type="entry name" value="Pilin_GH"/>
</dbReference>
<evidence type="ECO:0000256" key="2">
    <source>
        <dbReference type="SAM" id="Phobius"/>
    </source>
</evidence>
<dbReference type="SUPFAM" id="SSF54523">
    <property type="entry name" value="Pili subunits"/>
    <property type="match status" value="1"/>
</dbReference>
<comment type="caution">
    <text evidence="3">The sequence shown here is derived from an EMBL/GenBank/DDBJ whole genome shotgun (WGS) entry which is preliminary data.</text>
</comment>